<dbReference type="Gene3D" id="3.20.20.140">
    <property type="entry name" value="Metal-dependent hydrolases"/>
    <property type="match status" value="1"/>
</dbReference>
<sequence length="343" mass="37883">MTLKEFIQGMPKAENHVHLDGSISAESALTLSKKNGVPLPFDTVEEAEALYRFDDLGGFLRIINAVCQVIQTADDFRFLTVELAKDAARQNIRYREVMFSCAYHEARGIPFSAMMDGFIAGRREALERYGVLLVGIPELDRTVAPEENLAFIERMLPFRNDAALVAVGLDNAEAGYPAHRHAAAFARAGELGFGRTAHAGEAYGPVSVTDTLDSLHTTRIDHGVRSIEDPALVERLAREQILLTVCPLSNVGLKIYPDMQSHSFKKLFDAGVPVSINSDDPPFFSGDLNANYLAIAETFALEMQQLHEIAANAFTYSYAPAGAKQRWIAELDAYFHQYAQLVQ</sequence>
<evidence type="ECO:0000256" key="3">
    <source>
        <dbReference type="ARBA" id="ARBA00022723"/>
    </source>
</evidence>
<keyword evidence="5" id="KW-0862">Zinc</keyword>
<dbReference type="InterPro" id="IPR001365">
    <property type="entry name" value="A_deaminase_dom"/>
</dbReference>
<evidence type="ECO:0000256" key="2">
    <source>
        <dbReference type="ARBA" id="ARBA00006676"/>
    </source>
</evidence>
<dbReference type="PANTHER" id="PTHR43114">
    <property type="entry name" value="ADENINE DEAMINASE"/>
    <property type="match status" value="1"/>
</dbReference>
<comment type="caution">
    <text evidence="7">The sequence shown here is derived from an EMBL/GenBank/DDBJ whole genome shotgun (WGS) entry which is preliminary data.</text>
</comment>
<feature type="domain" description="Adenosine deaminase" evidence="6">
    <location>
        <begin position="11"/>
        <end position="333"/>
    </location>
</feature>
<dbReference type="GO" id="GO:0043103">
    <property type="term" value="P:hypoxanthine salvage"/>
    <property type="evidence" value="ECO:0007669"/>
    <property type="project" value="TreeGrafter"/>
</dbReference>
<proteinExistence type="inferred from homology"/>
<evidence type="ECO:0000259" key="6">
    <source>
        <dbReference type="Pfam" id="PF00962"/>
    </source>
</evidence>
<gene>
    <name evidence="7" type="ORF">SDC9_70063</name>
</gene>
<name>A0A644Y5K8_9ZZZZ</name>
<dbReference type="AlphaFoldDB" id="A0A644Y5K8"/>
<comment type="cofactor">
    <cofactor evidence="1">
        <name>Zn(2+)</name>
        <dbReference type="ChEBI" id="CHEBI:29105"/>
    </cofactor>
</comment>
<dbReference type="InterPro" id="IPR006330">
    <property type="entry name" value="Ado/ade_deaminase"/>
</dbReference>
<dbReference type="InterPro" id="IPR032466">
    <property type="entry name" value="Metal_Hydrolase"/>
</dbReference>
<dbReference type="SUPFAM" id="SSF51556">
    <property type="entry name" value="Metallo-dependent hydrolases"/>
    <property type="match status" value="1"/>
</dbReference>
<evidence type="ECO:0000256" key="4">
    <source>
        <dbReference type="ARBA" id="ARBA00022801"/>
    </source>
</evidence>
<dbReference type="InterPro" id="IPR006650">
    <property type="entry name" value="A/AMP_deam_AS"/>
</dbReference>
<keyword evidence="4 7" id="KW-0378">Hydrolase</keyword>
<dbReference type="GO" id="GO:0000034">
    <property type="term" value="F:adenine deaminase activity"/>
    <property type="evidence" value="ECO:0007669"/>
    <property type="project" value="UniProtKB-EC"/>
</dbReference>
<reference evidence="7" key="1">
    <citation type="submission" date="2019-08" db="EMBL/GenBank/DDBJ databases">
        <authorList>
            <person name="Kucharzyk K."/>
            <person name="Murdoch R.W."/>
            <person name="Higgins S."/>
            <person name="Loffler F."/>
        </authorList>
    </citation>
    <scope>NUCLEOTIDE SEQUENCE</scope>
</reference>
<evidence type="ECO:0000313" key="7">
    <source>
        <dbReference type="EMBL" id="MPM23589.1"/>
    </source>
</evidence>
<dbReference type="GO" id="GO:0009168">
    <property type="term" value="P:purine ribonucleoside monophosphate biosynthetic process"/>
    <property type="evidence" value="ECO:0007669"/>
    <property type="project" value="InterPro"/>
</dbReference>
<dbReference type="GO" id="GO:0006146">
    <property type="term" value="P:adenine catabolic process"/>
    <property type="evidence" value="ECO:0007669"/>
    <property type="project" value="TreeGrafter"/>
</dbReference>
<organism evidence="7">
    <name type="scientific">bioreactor metagenome</name>
    <dbReference type="NCBI Taxonomy" id="1076179"/>
    <lineage>
        <taxon>unclassified sequences</taxon>
        <taxon>metagenomes</taxon>
        <taxon>ecological metagenomes</taxon>
    </lineage>
</organism>
<accession>A0A644Y5K8</accession>
<dbReference type="Pfam" id="PF00962">
    <property type="entry name" value="A_deaminase"/>
    <property type="match status" value="1"/>
</dbReference>
<dbReference type="EMBL" id="VSSQ01004066">
    <property type="protein sequence ID" value="MPM23589.1"/>
    <property type="molecule type" value="Genomic_DNA"/>
</dbReference>
<dbReference type="NCBIfam" id="TIGR01430">
    <property type="entry name" value="aden_deam"/>
    <property type="match status" value="1"/>
</dbReference>
<keyword evidence="3" id="KW-0479">Metal-binding</keyword>
<protein>
    <submittedName>
        <fullName evidence="7">Adenine deaminase</fullName>
        <ecNumber evidence="7">3.5.4.2</ecNumber>
    </submittedName>
</protein>
<comment type="similarity">
    <text evidence="2">Belongs to the metallo-dependent hydrolases superfamily. Adenosine and AMP deaminases family.</text>
</comment>
<evidence type="ECO:0000256" key="1">
    <source>
        <dbReference type="ARBA" id="ARBA00001947"/>
    </source>
</evidence>
<dbReference type="PROSITE" id="PS00485">
    <property type="entry name" value="A_DEAMINASE"/>
    <property type="match status" value="1"/>
</dbReference>
<dbReference type="GO" id="GO:0005829">
    <property type="term" value="C:cytosol"/>
    <property type="evidence" value="ECO:0007669"/>
    <property type="project" value="TreeGrafter"/>
</dbReference>
<dbReference type="PANTHER" id="PTHR43114:SF6">
    <property type="entry name" value="ADENINE DEAMINASE"/>
    <property type="match status" value="1"/>
</dbReference>
<evidence type="ECO:0000256" key="5">
    <source>
        <dbReference type="ARBA" id="ARBA00022833"/>
    </source>
</evidence>
<dbReference type="GO" id="GO:0046872">
    <property type="term" value="F:metal ion binding"/>
    <property type="evidence" value="ECO:0007669"/>
    <property type="project" value="UniProtKB-KW"/>
</dbReference>
<dbReference type="EC" id="3.5.4.2" evidence="7"/>